<dbReference type="Pfam" id="PF08230">
    <property type="entry name" value="CW_7"/>
    <property type="match status" value="2"/>
</dbReference>
<keyword evidence="3" id="KW-1185">Reference proteome</keyword>
<proteinExistence type="predicted"/>
<feature type="domain" description="Cpl-7 lysozyme C-terminal" evidence="1">
    <location>
        <begin position="15"/>
        <end position="53"/>
    </location>
</feature>
<sequence>MSKKKTTIKPKSKTISQLAVEVLAGKHGNGDARKRSLGSNYAKVQTEINRRMGVNVRPTSKSVATIVNEVIAGKWGNGQDRFNRLKRADYDPNVIQREVNKRY</sequence>
<organism evidence="2 3">
    <name type="scientific">Nosocomiicoccus ampullae</name>
    <dbReference type="NCBI Taxonomy" id="489910"/>
    <lineage>
        <taxon>Bacteria</taxon>
        <taxon>Bacillati</taxon>
        <taxon>Bacillota</taxon>
        <taxon>Bacilli</taxon>
        <taxon>Bacillales</taxon>
        <taxon>Staphylococcaceae</taxon>
        <taxon>Nosocomiicoccus</taxon>
    </lineage>
</organism>
<name>A0A9Q2CWH8_9STAP</name>
<protein>
    <recommendedName>
        <fullName evidence="1">Cpl-7 lysozyme C-terminal domain-containing protein</fullName>
    </recommendedName>
</protein>
<dbReference type="AlphaFoldDB" id="A0A9Q2CWH8"/>
<dbReference type="EMBL" id="JACHHF010000001">
    <property type="protein sequence ID" value="MBB5175264.1"/>
    <property type="molecule type" value="Genomic_DNA"/>
</dbReference>
<comment type="caution">
    <text evidence="2">The sequence shown here is derived from an EMBL/GenBank/DDBJ whole genome shotgun (WGS) entry which is preliminary data.</text>
</comment>
<dbReference type="Proteomes" id="UP000579136">
    <property type="component" value="Unassembled WGS sequence"/>
</dbReference>
<evidence type="ECO:0000313" key="3">
    <source>
        <dbReference type="Proteomes" id="UP000579136"/>
    </source>
</evidence>
<dbReference type="InterPro" id="IPR013168">
    <property type="entry name" value="Cpl_7_lyso_C"/>
</dbReference>
<reference evidence="2 3" key="1">
    <citation type="submission" date="2020-08" db="EMBL/GenBank/DDBJ databases">
        <title>Genomic Encyclopedia of Type Strains, Phase IV (KMG-IV): sequencing the most valuable type-strain genomes for metagenomic binning, comparative biology and taxonomic classification.</title>
        <authorList>
            <person name="Goeker M."/>
        </authorList>
    </citation>
    <scope>NUCLEOTIDE SEQUENCE [LARGE SCALE GENOMIC DNA]</scope>
    <source>
        <strain evidence="2 3">DSM 19163</strain>
    </source>
</reference>
<feature type="domain" description="Cpl-7 lysozyme C-terminal" evidence="1">
    <location>
        <begin position="63"/>
        <end position="101"/>
    </location>
</feature>
<evidence type="ECO:0000313" key="2">
    <source>
        <dbReference type="EMBL" id="MBB5175264.1"/>
    </source>
</evidence>
<gene>
    <name evidence="2" type="ORF">HNQ45_000122</name>
</gene>
<dbReference type="SMART" id="SM01095">
    <property type="entry name" value="Cpl-7"/>
    <property type="match status" value="2"/>
</dbReference>
<accession>A0A9Q2CWH8</accession>
<dbReference type="RefSeq" id="WP_183672697.1">
    <property type="nucleotide sequence ID" value="NZ_CBCRYX010000003.1"/>
</dbReference>
<evidence type="ECO:0000259" key="1">
    <source>
        <dbReference type="SMART" id="SM01095"/>
    </source>
</evidence>